<name>A0AAU2JZN5_9ACTN</name>
<feature type="transmembrane region" description="Helical" evidence="1">
    <location>
        <begin position="307"/>
        <end position="332"/>
    </location>
</feature>
<feature type="transmembrane region" description="Helical" evidence="1">
    <location>
        <begin position="31"/>
        <end position="51"/>
    </location>
</feature>
<keyword evidence="1" id="KW-0472">Membrane</keyword>
<dbReference type="AlphaFoldDB" id="A0AAU2JZN5"/>
<reference evidence="2" key="1">
    <citation type="submission" date="2022-10" db="EMBL/GenBank/DDBJ databases">
        <title>The complete genomes of actinobacterial strains from the NBC collection.</title>
        <authorList>
            <person name="Joergensen T.S."/>
            <person name="Alvarez Arevalo M."/>
            <person name="Sterndorff E.B."/>
            <person name="Faurdal D."/>
            <person name="Vuksanovic O."/>
            <person name="Mourched A.-S."/>
            <person name="Charusanti P."/>
            <person name="Shaw S."/>
            <person name="Blin K."/>
            <person name="Weber T."/>
        </authorList>
    </citation>
    <scope>NUCLEOTIDE SEQUENCE</scope>
    <source>
        <strain evidence="2">NBC_00049</strain>
    </source>
</reference>
<feature type="transmembrane region" description="Helical" evidence="1">
    <location>
        <begin position="127"/>
        <end position="144"/>
    </location>
</feature>
<feature type="transmembrane region" description="Helical" evidence="1">
    <location>
        <begin position="224"/>
        <end position="243"/>
    </location>
</feature>
<protein>
    <submittedName>
        <fullName evidence="2">Uncharacterized protein</fullName>
    </submittedName>
</protein>
<organism evidence="2">
    <name type="scientific">Streptomyces sp. NBC_00049</name>
    <dbReference type="NCBI Taxonomy" id="2903617"/>
    <lineage>
        <taxon>Bacteria</taxon>
        <taxon>Bacillati</taxon>
        <taxon>Actinomycetota</taxon>
        <taxon>Actinomycetes</taxon>
        <taxon>Kitasatosporales</taxon>
        <taxon>Streptomycetaceae</taxon>
        <taxon>Streptomyces</taxon>
    </lineage>
</organism>
<evidence type="ECO:0000256" key="1">
    <source>
        <dbReference type="SAM" id="Phobius"/>
    </source>
</evidence>
<feature type="transmembrane region" description="Helical" evidence="1">
    <location>
        <begin position="264"/>
        <end position="287"/>
    </location>
</feature>
<feature type="transmembrane region" description="Helical" evidence="1">
    <location>
        <begin position="92"/>
        <end position="115"/>
    </location>
</feature>
<feature type="transmembrane region" description="Helical" evidence="1">
    <location>
        <begin position="164"/>
        <end position="182"/>
    </location>
</feature>
<gene>
    <name evidence="2" type="ORF">OG327_35140</name>
</gene>
<feature type="transmembrane region" description="Helical" evidence="1">
    <location>
        <begin position="63"/>
        <end position="85"/>
    </location>
</feature>
<proteinExistence type="predicted"/>
<keyword evidence="1" id="KW-0812">Transmembrane</keyword>
<dbReference type="EMBL" id="CP108264">
    <property type="protein sequence ID" value="WTU78117.1"/>
    <property type="molecule type" value="Genomic_DNA"/>
</dbReference>
<sequence>MTNAERTMKALWSAWRQGWQRWPRWVARATLLWAVLYAGFGLACALSGTPLRYHGGDSGAPGLGWAVVAVGALAALAGGAVVLYGPRPALRVLLWAACALAGITAFSLLMDVITLMLGQGVDSRASAANKALAAVGAVLLAATARSGRTPAGTAVRVPSAAPRLVQLAAWAGTLAFVPYAAMKLVWASGGTFAGITGEEMLAVSERNGASGIFLTLESWGLDPTALLAALGVFLLWGLVRPWGQVFPRWTLFLRGRRVPRWLPLAPALLGAATLAPYGVVGVGYLALATAGVATMRRGDFHSSGDALLVGWIGMVAFAVYGMALVIAARSYWLRTRPAGRMTVDAG</sequence>
<evidence type="ECO:0000313" key="2">
    <source>
        <dbReference type="EMBL" id="WTU78117.1"/>
    </source>
</evidence>
<accession>A0AAU2JZN5</accession>
<keyword evidence="1" id="KW-1133">Transmembrane helix</keyword>